<dbReference type="GO" id="GO:0016799">
    <property type="term" value="F:hydrolase activity, hydrolyzing N-glycosyl compounds"/>
    <property type="evidence" value="ECO:0007669"/>
    <property type="project" value="InterPro"/>
</dbReference>
<dbReference type="Pfam" id="PF01156">
    <property type="entry name" value="IU_nuc_hydro"/>
    <property type="match status" value="1"/>
</dbReference>
<feature type="non-terminal residue" evidence="2">
    <location>
        <position position="1"/>
    </location>
</feature>
<protein>
    <recommendedName>
        <fullName evidence="1">Inosine/uridine-preferring nucleoside hydrolase domain-containing protein</fullName>
    </recommendedName>
</protein>
<proteinExistence type="predicted"/>
<dbReference type="Proteomes" id="UP000708208">
    <property type="component" value="Unassembled WGS sequence"/>
</dbReference>
<feature type="domain" description="Inosine/uridine-preferring nucleoside hydrolase" evidence="1">
    <location>
        <begin position="26"/>
        <end position="96"/>
    </location>
</feature>
<comment type="caution">
    <text evidence="2">The sequence shown here is derived from an EMBL/GenBank/DDBJ whole genome shotgun (WGS) entry which is preliminary data.</text>
</comment>
<evidence type="ECO:0000313" key="2">
    <source>
        <dbReference type="EMBL" id="CAG7827925.1"/>
    </source>
</evidence>
<dbReference type="AlphaFoldDB" id="A0A8J2PZN4"/>
<dbReference type="InterPro" id="IPR052775">
    <property type="entry name" value="IUN_hydrolase"/>
</dbReference>
<dbReference type="PANTHER" id="PTHR46190:SF1">
    <property type="entry name" value="SI:CH211-201H21.5"/>
    <property type="match status" value="1"/>
</dbReference>
<reference evidence="2" key="1">
    <citation type="submission" date="2021-06" db="EMBL/GenBank/DDBJ databases">
        <authorList>
            <person name="Hodson N. C."/>
            <person name="Mongue J. A."/>
            <person name="Jaron S. K."/>
        </authorList>
    </citation>
    <scope>NUCLEOTIDE SEQUENCE</scope>
</reference>
<sequence>AYRENVLGRINSTEMDLLNKIEANILEKERPKGVWSAPDSLVAAILIESALVTRSENYHCTVEVSGKYSRGMMVADKAFIEEKPSNCTVVEDVDFPLYERMLLWAAGGPYYKDLAKRIPKN</sequence>
<dbReference type="EMBL" id="CAJVCH010545417">
    <property type="protein sequence ID" value="CAG7827925.1"/>
    <property type="molecule type" value="Genomic_DNA"/>
</dbReference>
<gene>
    <name evidence="2" type="ORF">AFUS01_LOCUS37880</name>
</gene>
<name>A0A8J2PZN4_9HEXA</name>
<evidence type="ECO:0000259" key="1">
    <source>
        <dbReference type="Pfam" id="PF01156"/>
    </source>
</evidence>
<accession>A0A8J2PZN4</accession>
<dbReference type="PANTHER" id="PTHR46190">
    <property type="entry name" value="SI:CH211-201H21.5-RELATED"/>
    <property type="match status" value="1"/>
</dbReference>
<evidence type="ECO:0000313" key="3">
    <source>
        <dbReference type="Proteomes" id="UP000708208"/>
    </source>
</evidence>
<keyword evidence="3" id="KW-1185">Reference proteome</keyword>
<dbReference type="InterPro" id="IPR001910">
    <property type="entry name" value="Inosine/uridine_hydrolase_dom"/>
</dbReference>
<dbReference type="OrthoDB" id="432381at2759"/>
<organism evidence="2 3">
    <name type="scientific">Allacma fusca</name>
    <dbReference type="NCBI Taxonomy" id="39272"/>
    <lineage>
        <taxon>Eukaryota</taxon>
        <taxon>Metazoa</taxon>
        <taxon>Ecdysozoa</taxon>
        <taxon>Arthropoda</taxon>
        <taxon>Hexapoda</taxon>
        <taxon>Collembola</taxon>
        <taxon>Symphypleona</taxon>
        <taxon>Sminthuridae</taxon>
        <taxon>Allacma</taxon>
    </lineage>
</organism>